<dbReference type="SMART" id="SM00530">
    <property type="entry name" value="HTH_XRE"/>
    <property type="match status" value="1"/>
</dbReference>
<reference evidence="4" key="1">
    <citation type="submission" date="2020-07" db="EMBL/GenBank/DDBJ databases">
        <authorList>
            <person name="Partida-Martinez L."/>
            <person name="Huntemann M."/>
            <person name="Clum A."/>
            <person name="Wang J."/>
            <person name="Palaniappan K."/>
            <person name="Ritter S."/>
            <person name="Chen I.-M."/>
            <person name="Stamatis D."/>
            <person name="Reddy T."/>
            <person name="O'Malley R."/>
            <person name="Daum C."/>
            <person name="Shapiro N."/>
            <person name="Ivanova N."/>
            <person name="Kyrpides N."/>
            <person name="Woyke T."/>
        </authorList>
    </citation>
    <scope>NUCLEOTIDE SEQUENCE [LARGE SCALE GENOMIC DNA]</scope>
    <source>
        <strain evidence="4">AT2.8</strain>
    </source>
</reference>
<dbReference type="CDD" id="cd00093">
    <property type="entry name" value="HTH_XRE"/>
    <property type="match status" value="1"/>
</dbReference>
<gene>
    <name evidence="3" type="ORF">F4694_000252</name>
</gene>
<dbReference type="AlphaFoldDB" id="A0A852T4N4"/>
<dbReference type="Gene3D" id="1.10.260.40">
    <property type="entry name" value="lambda repressor-like DNA-binding domains"/>
    <property type="match status" value="1"/>
</dbReference>
<dbReference type="SUPFAM" id="SSF48452">
    <property type="entry name" value="TPR-like"/>
    <property type="match status" value="1"/>
</dbReference>
<evidence type="ECO:0000313" key="3">
    <source>
        <dbReference type="EMBL" id="NYE03533.1"/>
    </source>
</evidence>
<sequence length="431" mass="51266">MSIGKVIYYHRRKQNKTQEQLCQGICSVTHLSKIENNVKEANQKTLQMLCDRLQISIEEENKKSELVRYKLDLFYETIERLHQEKAAILYKELQEYKEYVYCTDMIYLYELYMLRYYLLLHDFFTFEDSSRGIHKYISKFSPYETYVWDLLQAIYYGKKEQFSQALLFLSRAENKAEEYRAKISEYYYFRSALHGHLSHYSLSIHYAYKALHVFHQTNNLLRMVHVKMILAINFIHIGEFDKGKEILVHILNDAEMLQDTETKALSFHNLGFLYYKQGNIEESLDYYSQALQHKEKNSASYYITISYLAEALISFSQNEKAAELLSEILDSFQDQKSPRCIELKILYLEAASTKKMLVQYIIKHGLPIIEHHMNIDRGMKYLQMVAAYYEEKQDFASANHYLHICNQHLKNLLTNIRSPVDLRKTGVREKQ</sequence>
<feature type="domain" description="HTH cro/C1-type" evidence="2">
    <location>
        <begin position="7"/>
        <end position="60"/>
    </location>
</feature>
<dbReference type="SMART" id="SM00028">
    <property type="entry name" value="TPR"/>
    <property type="match status" value="2"/>
</dbReference>
<protein>
    <submittedName>
        <fullName evidence="3">Transcriptional regulator with XRE-family HTH domain</fullName>
    </submittedName>
</protein>
<dbReference type="GO" id="GO:0003677">
    <property type="term" value="F:DNA binding"/>
    <property type="evidence" value="ECO:0007669"/>
    <property type="project" value="InterPro"/>
</dbReference>
<accession>A0A852T4N4</accession>
<dbReference type="Pfam" id="PF01381">
    <property type="entry name" value="HTH_3"/>
    <property type="match status" value="1"/>
</dbReference>
<dbReference type="Pfam" id="PF00515">
    <property type="entry name" value="TPR_1"/>
    <property type="match status" value="1"/>
</dbReference>
<reference evidence="4" key="2">
    <citation type="submission" date="2020-08" db="EMBL/GenBank/DDBJ databases">
        <title>The Agave Microbiome: Exploring the role of microbial communities in plant adaptations to desert environments.</title>
        <authorList>
            <person name="Partida-Martinez L.P."/>
        </authorList>
    </citation>
    <scope>NUCLEOTIDE SEQUENCE [LARGE SCALE GENOMIC DNA]</scope>
    <source>
        <strain evidence="4">AT2.8</strain>
    </source>
</reference>
<dbReference type="EMBL" id="JACCBX010000001">
    <property type="protein sequence ID" value="NYE03533.1"/>
    <property type="molecule type" value="Genomic_DNA"/>
</dbReference>
<dbReference type="InterPro" id="IPR019734">
    <property type="entry name" value="TPR_rpt"/>
</dbReference>
<name>A0A852T4N4_9BACI</name>
<keyword evidence="1" id="KW-0802">TPR repeat</keyword>
<comment type="caution">
    <text evidence="3">The sequence shown here is derived from an EMBL/GenBank/DDBJ whole genome shotgun (WGS) entry which is preliminary data.</text>
</comment>
<dbReference type="SUPFAM" id="SSF47413">
    <property type="entry name" value="lambda repressor-like DNA-binding domains"/>
    <property type="match status" value="1"/>
</dbReference>
<evidence type="ECO:0000313" key="4">
    <source>
        <dbReference type="Proteomes" id="UP000548423"/>
    </source>
</evidence>
<dbReference type="PROSITE" id="PS50293">
    <property type="entry name" value="TPR_REGION"/>
    <property type="match status" value="1"/>
</dbReference>
<dbReference type="Proteomes" id="UP000548423">
    <property type="component" value="Unassembled WGS sequence"/>
</dbReference>
<evidence type="ECO:0000256" key="1">
    <source>
        <dbReference type="PROSITE-ProRule" id="PRU00339"/>
    </source>
</evidence>
<evidence type="ECO:0000259" key="2">
    <source>
        <dbReference type="PROSITE" id="PS50943"/>
    </source>
</evidence>
<feature type="repeat" description="TPR" evidence="1">
    <location>
        <begin position="264"/>
        <end position="297"/>
    </location>
</feature>
<dbReference type="InterPro" id="IPR010982">
    <property type="entry name" value="Lambda_DNA-bd_dom_sf"/>
</dbReference>
<dbReference type="Gene3D" id="1.25.40.10">
    <property type="entry name" value="Tetratricopeptide repeat domain"/>
    <property type="match status" value="1"/>
</dbReference>
<dbReference type="InterPro" id="IPR001387">
    <property type="entry name" value="Cro/C1-type_HTH"/>
</dbReference>
<dbReference type="PROSITE" id="PS50005">
    <property type="entry name" value="TPR"/>
    <property type="match status" value="1"/>
</dbReference>
<dbReference type="InterPro" id="IPR011990">
    <property type="entry name" value="TPR-like_helical_dom_sf"/>
</dbReference>
<proteinExistence type="predicted"/>
<organism evidence="3 4">
    <name type="scientific">Neobacillus niacini</name>
    <dbReference type="NCBI Taxonomy" id="86668"/>
    <lineage>
        <taxon>Bacteria</taxon>
        <taxon>Bacillati</taxon>
        <taxon>Bacillota</taxon>
        <taxon>Bacilli</taxon>
        <taxon>Bacillales</taxon>
        <taxon>Bacillaceae</taxon>
        <taxon>Neobacillus</taxon>
    </lineage>
</organism>
<dbReference type="PROSITE" id="PS50943">
    <property type="entry name" value="HTH_CROC1"/>
    <property type="match status" value="1"/>
</dbReference>